<evidence type="ECO:0000313" key="2">
    <source>
        <dbReference type="Proteomes" id="UP000642014"/>
    </source>
</evidence>
<name>A0AAV4KG76_9ACTN</name>
<protein>
    <submittedName>
        <fullName evidence="1">Uncharacterized protein</fullName>
    </submittedName>
</protein>
<dbReference type="Proteomes" id="UP000642014">
    <property type="component" value="Unassembled WGS sequence"/>
</dbReference>
<dbReference type="AlphaFoldDB" id="A0AAV4KG76"/>
<dbReference type="EMBL" id="BMSJ01000003">
    <property type="protein sequence ID" value="GGR20907.1"/>
    <property type="molecule type" value="Genomic_DNA"/>
</dbReference>
<accession>A0AAV4KG76</accession>
<reference evidence="1 2" key="1">
    <citation type="journal article" date="2014" name="Int. J. Syst. Evol. Microbiol.">
        <title>Complete genome sequence of Corynebacterium casei LMG S-19264T (=DSM 44701T), isolated from a smear-ripened cheese.</title>
        <authorList>
            <consortium name="US DOE Joint Genome Institute (JGI-PGF)"/>
            <person name="Walter F."/>
            <person name="Albersmeier A."/>
            <person name="Kalinowski J."/>
            <person name="Ruckert C."/>
        </authorList>
    </citation>
    <scope>NUCLEOTIDE SEQUENCE [LARGE SCALE GENOMIC DNA]</scope>
    <source>
        <strain evidence="1 2">JCM 4205</strain>
    </source>
</reference>
<dbReference type="GeneID" id="95458804"/>
<sequence length="53" mass="6105">MDNLLENVDREILSGRFVHAIKVYRDASGCTAREAMDFVRERDAVLPRDRPSL</sequence>
<comment type="caution">
    <text evidence="1">The sequence shown here is derived from an EMBL/GenBank/DDBJ whole genome shotgun (WGS) entry which is preliminary data.</text>
</comment>
<gene>
    <name evidence="1" type="ORF">GCM10010497_24070</name>
</gene>
<dbReference type="RefSeq" id="WP_167309026.1">
    <property type="nucleotide sequence ID" value="NZ_BMSJ01000003.1"/>
</dbReference>
<organism evidence="1 2">
    <name type="scientific">Streptomyces cinereoruber</name>
    <dbReference type="NCBI Taxonomy" id="67260"/>
    <lineage>
        <taxon>Bacteria</taxon>
        <taxon>Bacillati</taxon>
        <taxon>Actinomycetota</taxon>
        <taxon>Actinomycetes</taxon>
        <taxon>Kitasatosporales</taxon>
        <taxon>Streptomycetaceae</taxon>
        <taxon>Streptomyces</taxon>
    </lineage>
</organism>
<proteinExistence type="predicted"/>
<evidence type="ECO:0000313" key="1">
    <source>
        <dbReference type="EMBL" id="GGR20907.1"/>
    </source>
</evidence>